<sequence>NPGVLGTLDDSDLDDINIELVILPPAPDALSDNEDIDDSSTRKIEETMCDNQCITNDKNVHHIL</sequence>
<comment type="caution">
    <text evidence="1">The sequence shown here is derived from an EMBL/GenBank/DDBJ whole genome shotgun (WGS) entry which is preliminary data.</text>
</comment>
<organism evidence="1 2">
    <name type="scientific">Araneus ventricosus</name>
    <name type="common">Orbweaver spider</name>
    <name type="synonym">Epeira ventricosa</name>
    <dbReference type="NCBI Taxonomy" id="182803"/>
    <lineage>
        <taxon>Eukaryota</taxon>
        <taxon>Metazoa</taxon>
        <taxon>Ecdysozoa</taxon>
        <taxon>Arthropoda</taxon>
        <taxon>Chelicerata</taxon>
        <taxon>Arachnida</taxon>
        <taxon>Araneae</taxon>
        <taxon>Araneomorphae</taxon>
        <taxon>Entelegynae</taxon>
        <taxon>Araneoidea</taxon>
        <taxon>Araneidae</taxon>
        <taxon>Araneus</taxon>
    </lineage>
</organism>
<accession>A0A4Y2CG53</accession>
<proteinExistence type="predicted"/>
<protein>
    <submittedName>
        <fullName evidence="1">Uncharacterized protein</fullName>
    </submittedName>
</protein>
<evidence type="ECO:0000313" key="2">
    <source>
        <dbReference type="Proteomes" id="UP000499080"/>
    </source>
</evidence>
<reference evidence="1 2" key="1">
    <citation type="journal article" date="2019" name="Sci. Rep.">
        <title>Orb-weaving spider Araneus ventricosus genome elucidates the spidroin gene catalogue.</title>
        <authorList>
            <person name="Kono N."/>
            <person name="Nakamura H."/>
            <person name="Ohtoshi R."/>
            <person name="Moran D.A.P."/>
            <person name="Shinohara A."/>
            <person name="Yoshida Y."/>
            <person name="Fujiwara M."/>
            <person name="Mori M."/>
            <person name="Tomita M."/>
            <person name="Arakawa K."/>
        </authorList>
    </citation>
    <scope>NUCLEOTIDE SEQUENCE [LARGE SCALE GENOMIC DNA]</scope>
</reference>
<feature type="non-terminal residue" evidence="1">
    <location>
        <position position="1"/>
    </location>
</feature>
<evidence type="ECO:0000313" key="1">
    <source>
        <dbReference type="EMBL" id="GBM03189.1"/>
    </source>
</evidence>
<name>A0A4Y2CG53_ARAVE</name>
<dbReference type="Proteomes" id="UP000499080">
    <property type="component" value="Unassembled WGS sequence"/>
</dbReference>
<gene>
    <name evidence="1" type="ORF">AVEN_70607-2_1</name>
</gene>
<keyword evidence="2" id="KW-1185">Reference proteome</keyword>
<dbReference type="EMBL" id="BGPR01000188">
    <property type="protein sequence ID" value="GBM03189.1"/>
    <property type="molecule type" value="Genomic_DNA"/>
</dbReference>
<dbReference type="AlphaFoldDB" id="A0A4Y2CG53"/>